<dbReference type="OrthoDB" id="8768428at2"/>
<dbReference type="PROSITE" id="PS51898">
    <property type="entry name" value="TYR_RECOMBINASE"/>
    <property type="match status" value="1"/>
</dbReference>
<gene>
    <name evidence="3" type="ORF">ET418_17255</name>
</gene>
<name>A0A5A9X666_9BACT</name>
<proteinExistence type="predicted"/>
<keyword evidence="4" id="KW-1185">Reference proteome</keyword>
<dbReference type="PANTHER" id="PTHR30349:SF64">
    <property type="entry name" value="PROPHAGE INTEGRASE INTD-RELATED"/>
    <property type="match status" value="1"/>
</dbReference>
<evidence type="ECO:0000313" key="4">
    <source>
        <dbReference type="Proteomes" id="UP000324298"/>
    </source>
</evidence>
<evidence type="ECO:0000313" key="3">
    <source>
        <dbReference type="EMBL" id="KAA0888143.1"/>
    </source>
</evidence>
<dbReference type="Pfam" id="PF00589">
    <property type="entry name" value="Phage_integrase"/>
    <property type="match status" value="1"/>
</dbReference>
<dbReference type="Proteomes" id="UP000324298">
    <property type="component" value="Unassembled WGS sequence"/>
</dbReference>
<feature type="domain" description="Tyr recombinase" evidence="2">
    <location>
        <begin position="331"/>
        <end position="551"/>
    </location>
</feature>
<dbReference type="GO" id="GO:0003677">
    <property type="term" value="F:DNA binding"/>
    <property type="evidence" value="ECO:0007669"/>
    <property type="project" value="InterPro"/>
</dbReference>
<dbReference type="EMBL" id="SRSD01000012">
    <property type="protein sequence ID" value="KAA0888143.1"/>
    <property type="molecule type" value="Genomic_DNA"/>
</dbReference>
<dbReference type="InterPro" id="IPR002104">
    <property type="entry name" value="Integrase_catalytic"/>
</dbReference>
<dbReference type="InterPro" id="IPR013762">
    <property type="entry name" value="Integrase-like_cat_sf"/>
</dbReference>
<evidence type="ECO:0000259" key="2">
    <source>
        <dbReference type="PROSITE" id="PS51898"/>
    </source>
</evidence>
<dbReference type="PANTHER" id="PTHR30349">
    <property type="entry name" value="PHAGE INTEGRASE-RELATED"/>
    <property type="match status" value="1"/>
</dbReference>
<sequence length="732" mass="83223">MVTEKCQEQHECIRKMIAEAIKEDHKAIEREELKDLEEEAEIEIFKTVMSKAKPNIRSGIRLPTDDTIATWNPDGSPLSYFGDPEWSFWLGYSLNTIRFGHVHKDLGLDLSSELCKPLVSFHKIICFFQLPGNNPSTFISSYASVMIANNSFLHLSLFLKGKGYLYGVGSEYLGLATLSIDTLRKELSRCIAGNETQRVKALSKAISLWINVSTLVNLPPEFAAPFSATQFWGSGFKENVYKYIASQNNPWDTIVFDDLVKMFETTKNYIDNYTDDILFIGNIYDDLISDETLRDKRGDILQLNNSGATKHLKDRVMERKYAINLKTGEAWLKPSLVKGRVPRLPFRAAIENMRDVCIFLLFIWTGMRLKELTTLKTTALTVNGKPLDQNQGALEQVRRGNHFTLTRMVTKTTKNRKGEKKPVPLPRSAAEAFAILVDLCRKGRQQTGNTFLLPHGDFGYARGVRFEEKRATFPVSTLTIYTYFRNFCDLAGVTRYHPHRCRKTIATILINHDPKCIELVRDLLCHNDIQMTRKYLMSLPGIAKETRKLYVVSQFESLTEILTSAIEGKLAGAAGDRASMAIADNIEAFKGKRLAKTIAALEETLIESNFMVVRTPVSWCLRFESRIPWDAPCLPPPEKRRTGEIAVPNFDKCDDWQCKYSGYTSSDLRRLKQRRSWAQKMTSKAVPDVSRAYYESIVAHWDRIIDHLENGRLEIVGLHLPEAFLAQAGAHS</sequence>
<dbReference type="Gene3D" id="1.10.443.10">
    <property type="entry name" value="Intergrase catalytic core"/>
    <property type="match status" value="1"/>
</dbReference>
<reference evidence="3 4" key="1">
    <citation type="submission" date="2019-04" db="EMBL/GenBank/DDBJ databases">
        <title>Geobacter ruber sp. nov., ferric-reducing bacteria isolated from paddy soil.</title>
        <authorList>
            <person name="Xu Z."/>
            <person name="Masuda Y."/>
            <person name="Itoh H."/>
            <person name="Senoo K."/>
        </authorList>
    </citation>
    <scope>NUCLEOTIDE SEQUENCE [LARGE SCALE GENOMIC DNA]</scope>
    <source>
        <strain evidence="3 4">Red88</strain>
    </source>
</reference>
<dbReference type="CDD" id="cd00397">
    <property type="entry name" value="DNA_BRE_C"/>
    <property type="match status" value="1"/>
</dbReference>
<dbReference type="GO" id="GO:0006310">
    <property type="term" value="P:DNA recombination"/>
    <property type="evidence" value="ECO:0007669"/>
    <property type="project" value="UniProtKB-KW"/>
</dbReference>
<organism evidence="3 4">
    <name type="scientific">Oryzomonas rubra</name>
    <dbReference type="NCBI Taxonomy" id="2509454"/>
    <lineage>
        <taxon>Bacteria</taxon>
        <taxon>Pseudomonadati</taxon>
        <taxon>Thermodesulfobacteriota</taxon>
        <taxon>Desulfuromonadia</taxon>
        <taxon>Geobacterales</taxon>
        <taxon>Geobacteraceae</taxon>
        <taxon>Oryzomonas</taxon>
    </lineage>
</organism>
<keyword evidence="1" id="KW-0233">DNA recombination</keyword>
<dbReference type="GO" id="GO:0015074">
    <property type="term" value="P:DNA integration"/>
    <property type="evidence" value="ECO:0007669"/>
    <property type="project" value="InterPro"/>
</dbReference>
<dbReference type="InterPro" id="IPR050090">
    <property type="entry name" value="Tyrosine_recombinase_XerCD"/>
</dbReference>
<protein>
    <submittedName>
        <fullName evidence="3">Site-specific integrase</fullName>
    </submittedName>
</protein>
<accession>A0A5A9X666</accession>
<dbReference type="AlphaFoldDB" id="A0A5A9X666"/>
<evidence type="ECO:0000256" key="1">
    <source>
        <dbReference type="ARBA" id="ARBA00023172"/>
    </source>
</evidence>
<dbReference type="InterPro" id="IPR011010">
    <property type="entry name" value="DNA_brk_join_enz"/>
</dbReference>
<comment type="caution">
    <text evidence="3">The sequence shown here is derived from an EMBL/GenBank/DDBJ whole genome shotgun (WGS) entry which is preliminary data.</text>
</comment>
<dbReference type="RefSeq" id="WP_149309761.1">
    <property type="nucleotide sequence ID" value="NZ_SRSD01000012.1"/>
</dbReference>
<dbReference type="SUPFAM" id="SSF56349">
    <property type="entry name" value="DNA breaking-rejoining enzymes"/>
    <property type="match status" value="1"/>
</dbReference>